<proteinExistence type="predicted"/>
<dbReference type="GeneID" id="69025610"/>
<evidence type="ECO:0000313" key="3">
    <source>
        <dbReference type="Proteomes" id="UP000002039"/>
    </source>
</evidence>
<keyword evidence="3" id="KW-1185">Reference proteome</keyword>
<organism evidence="2 3">
    <name type="scientific">Ajellomyces dermatitidis (strain ER-3 / ATCC MYA-2586)</name>
    <name type="common">Blastomyces dermatitidis</name>
    <dbReference type="NCBI Taxonomy" id="559297"/>
    <lineage>
        <taxon>Eukaryota</taxon>
        <taxon>Fungi</taxon>
        <taxon>Dikarya</taxon>
        <taxon>Ascomycota</taxon>
        <taxon>Pezizomycotina</taxon>
        <taxon>Eurotiomycetes</taxon>
        <taxon>Eurotiomycetidae</taxon>
        <taxon>Onygenales</taxon>
        <taxon>Ajellomycetaceae</taxon>
        <taxon>Blastomyces</taxon>
    </lineage>
</organism>
<dbReference type="RefSeq" id="XP_045275361.1">
    <property type="nucleotide sequence ID" value="XM_045418891.1"/>
</dbReference>
<dbReference type="Proteomes" id="UP000002039">
    <property type="component" value="Unassembled WGS sequence"/>
</dbReference>
<feature type="region of interest" description="Disordered" evidence="1">
    <location>
        <begin position="33"/>
        <end position="81"/>
    </location>
</feature>
<evidence type="ECO:0000256" key="1">
    <source>
        <dbReference type="SAM" id="MobiDB-lite"/>
    </source>
</evidence>
<protein>
    <submittedName>
        <fullName evidence="2">Uncharacterized protein</fullName>
    </submittedName>
</protein>
<gene>
    <name evidence="2" type="ORF">BDCG_03293</name>
</gene>
<sequence>MSTGSAKPVLEYCVFKAPEKGCRLYNFSSFSTSELPQGQDDGRPDLLSPGHLTRSTTSHLAHHAASHESSGPQEAGLLIAR</sequence>
<dbReference type="EMBL" id="EQ999975">
    <property type="protein sequence ID" value="EEQ88173.1"/>
    <property type="molecule type" value="Genomic_DNA"/>
</dbReference>
<evidence type="ECO:0000313" key="2">
    <source>
        <dbReference type="EMBL" id="EEQ88173.1"/>
    </source>
</evidence>
<accession>A0ABP2EXX5</accession>
<name>A0ABP2EXX5_AJEDR</name>
<reference evidence="3" key="1">
    <citation type="journal article" date="2015" name="PLoS Genet.">
        <title>The dynamic genome and transcriptome of the human fungal pathogen Blastomyces and close relative Emmonsia.</title>
        <authorList>
            <person name="Munoz J.F."/>
            <person name="Gauthier G.M."/>
            <person name="Desjardins C.A."/>
            <person name="Gallo J.E."/>
            <person name="Holder J."/>
            <person name="Sullivan T.D."/>
            <person name="Marty A.J."/>
            <person name="Carmen J.C."/>
            <person name="Chen Z."/>
            <person name="Ding L."/>
            <person name="Gujja S."/>
            <person name="Magrini V."/>
            <person name="Misas E."/>
            <person name="Mitreva M."/>
            <person name="Priest M."/>
            <person name="Saif S."/>
            <person name="Whiston E.A."/>
            <person name="Young S."/>
            <person name="Zeng Q."/>
            <person name="Goldman W.E."/>
            <person name="Mardis E.R."/>
            <person name="Taylor J.W."/>
            <person name="McEwen J.G."/>
            <person name="Clay O.K."/>
            <person name="Klein B.S."/>
            <person name="Cuomo C.A."/>
        </authorList>
    </citation>
    <scope>NUCLEOTIDE SEQUENCE [LARGE SCALE GENOMIC DNA]</scope>
    <source>
        <strain evidence="3">ER-3 / ATCC MYA-2586</strain>
    </source>
</reference>